<accession>A0A9D4IFV6</accession>
<evidence type="ECO:0000313" key="2">
    <source>
        <dbReference type="EMBL" id="KAH3771874.1"/>
    </source>
</evidence>
<dbReference type="Proteomes" id="UP000828390">
    <property type="component" value="Unassembled WGS sequence"/>
</dbReference>
<gene>
    <name evidence="2" type="ORF">DPMN_173203</name>
</gene>
<sequence>MLYMYMIFKRCICCVQAWRGGEVPDSASQDAGDTKSGVRETRSCAGPGVHSGV</sequence>
<name>A0A9D4IFV6_DREPO</name>
<reference evidence="2" key="1">
    <citation type="journal article" date="2019" name="bioRxiv">
        <title>The Genome of the Zebra Mussel, Dreissena polymorpha: A Resource for Invasive Species Research.</title>
        <authorList>
            <person name="McCartney M.A."/>
            <person name="Auch B."/>
            <person name="Kono T."/>
            <person name="Mallez S."/>
            <person name="Zhang Y."/>
            <person name="Obille A."/>
            <person name="Becker A."/>
            <person name="Abrahante J.E."/>
            <person name="Garbe J."/>
            <person name="Badalamenti J.P."/>
            <person name="Herman A."/>
            <person name="Mangelson H."/>
            <person name="Liachko I."/>
            <person name="Sullivan S."/>
            <person name="Sone E.D."/>
            <person name="Koren S."/>
            <person name="Silverstein K.A.T."/>
            <person name="Beckman K.B."/>
            <person name="Gohl D.M."/>
        </authorList>
    </citation>
    <scope>NUCLEOTIDE SEQUENCE</scope>
    <source>
        <strain evidence="2">Duluth1</strain>
        <tissue evidence="2">Whole animal</tissue>
    </source>
</reference>
<proteinExistence type="predicted"/>
<evidence type="ECO:0000313" key="3">
    <source>
        <dbReference type="Proteomes" id="UP000828390"/>
    </source>
</evidence>
<comment type="caution">
    <text evidence="2">The sequence shown here is derived from an EMBL/GenBank/DDBJ whole genome shotgun (WGS) entry which is preliminary data.</text>
</comment>
<protein>
    <submittedName>
        <fullName evidence="2">Uncharacterized protein</fullName>
    </submittedName>
</protein>
<reference evidence="2" key="2">
    <citation type="submission" date="2020-11" db="EMBL/GenBank/DDBJ databases">
        <authorList>
            <person name="McCartney M.A."/>
            <person name="Auch B."/>
            <person name="Kono T."/>
            <person name="Mallez S."/>
            <person name="Becker A."/>
            <person name="Gohl D.M."/>
            <person name="Silverstein K.A.T."/>
            <person name="Koren S."/>
            <person name="Bechman K.B."/>
            <person name="Herman A."/>
            <person name="Abrahante J.E."/>
            <person name="Garbe J."/>
        </authorList>
    </citation>
    <scope>NUCLEOTIDE SEQUENCE</scope>
    <source>
        <strain evidence="2">Duluth1</strain>
        <tissue evidence="2">Whole animal</tissue>
    </source>
</reference>
<dbReference type="AlphaFoldDB" id="A0A9D4IFV6"/>
<keyword evidence="3" id="KW-1185">Reference proteome</keyword>
<organism evidence="2 3">
    <name type="scientific">Dreissena polymorpha</name>
    <name type="common">Zebra mussel</name>
    <name type="synonym">Mytilus polymorpha</name>
    <dbReference type="NCBI Taxonomy" id="45954"/>
    <lineage>
        <taxon>Eukaryota</taxon>
        <taxon>Metazoa</taxon>
        <taxon>Spiralia</taxon>
        <taxon>Lophotrochozoa</taxon>
        <taxon>Mollusca</taxon>
        <taxon>Bivalvia</taxon>
        <taxon>Autobranchia</taxon>
        <taxon>Heteroconchia</taxon>
        <taxon>Euheterodonta</taxon>
        <taxon>Imparidentia</taxon>
        <taxon>Neoheterodontei</taxon>
        <taxon>Myida</taxon>
        <taxon>Dreissenoidea</taxon>
        <taxon>Dreissenidae</taxon>
        <taxon>Dreissena</taxon>
    </lineage>
</organism>
<feature type="compositionally biased region" description="Basic and acidic residues" evidence="1">
    <location>
        <begin position="32"/>
        <end position="42"/>
    </location>
</feature>
<feature type="region of interest" description="Disordered" evidence="1">
    <location>
        <begin position="22"/>
        <end position="53"/>
    </location>
</feature>
<dbReference type="EMBL" id="JAIWYP010000009">
    <property type="protein sequence ID" value="KAH3771874.1"/>
    <property type="molecule type" value="Genomic_DNA"/>
</dbReference>
<evidence type="ECO:0000256" key="1">
    <source>
        <dbReference type="SAM" id="MobiDB-lite"/>
    </source>
</evidence>